<dbReference type="Pfam" id="PF03101">
    <property type="entry name" value="FAR1"/>
    <property type="match status" value="1"/>
</dbReference>
<dbReference type="AlphaFoldDB" id="A0A5N6LTH3"/>
<accession>A0A5N6LTH3</accession>
<dbReference type="PANTHER" id="PTHR47718">
    <property type="entry name" value="OS01G0519700 PROTEIN"/>
    <property type="match status" value="1"/>
</dbReference>
<evidence type="ECO:0000259" key="2">
    <source>
        <dbReference type="Pfam" id="PF03101"/>
    </source>
</evidence>
<evidence type="ECO:0000313" key="4">
    <source>
        <dbReference type="Proteomes" id="UP000326396"/>
    </source>
</evidence>
<reference evidence="3 4" key="1">
    <citation type="submission" date="2019-05" db="EMBL/GenBank/DDBJ databases">
        <title>Mikania micrantha, genome provides insights into the molecular mechanism of rapid growth.</title>
        <authorList>
            <person name="Liu B."/>
        </authorList>
    </citation>
    <scope>NUCLEOTIDE SEQUENCE [LARGE SCALE GENOMIC DNA]</scope>
    <source>
        <strain evidence="3">NLD-2019</strain>
        <tissue evidence="3">Leaf</tissue>
    </source>
</reference>
<feature type="compositionally biased region" description="Polar residues" evidence="1">
    <location>
        <begin position="446"/>
        <end position="457"/>
    </location>
</feature>
<protein>
    <recommendedName>
        <fullName evidence="2">FAR1 domain-containing protein</fullName>
    </recommendedName>
</protein>
<dbReference type="InterPro" id="IPR004330">
    <property type="entry name" value="FAR1_DNA_bnd_dom"/>
</dbReference>
<dbReference type="PANTHER" id="PTHR47718:SF12">
    <property type="entry name" value="PROTEIN FAR1-RELATED SEQUENCE"/>
    <property type="match status" value="1"/>
</dbReference>
<gene>
    <name evidence="3" type="ORF">E3N88_37982</name>
</gene>
<keyword evidence="4" id="KW-1185">Reference proteome</keyword>
<feature type="domain" description="FAR1" evidence="2">
    <location>
        <begin position="144"/>
        <end position="237"/>
    </location>
</feature>
<dbReference type="EMBL" id="SZYD01000018">
    <property type="protein sequence ID" value="KAD2804605.1"/>
    <property type="molecule type" value="Genomic_DNA"/>
</dbReference>
<proteinExistence type="predicted"/>
<sequence length="464" mass="52714">MQAPVDFDLLEQGSDDIITNVQEDDFDFGGGVDTPKNCSIDSTKLRVLDSTFQDNSFNYPIVVGNVKDDHNYQLQMETEHHEDNLNPTTFDGEDLGNHAITVASSCVDVIDSPGGNRYWIPDVPIELKPIKDVVFSSFEEAKRMYESYAHHSGFSTRLATVKRKKGEITHRYIVCNKAGKYKNKLLEHNEGHDDGITKRKTKTKVTNCLACVKFKAIPGTSRYIVYKFVEPHNHNLLEDVNKDFSKAKRKLQYADKQFIHSLSTTNTGPSTAYRMRTVSSGGQSRVHGNVVDFRNFRRDMNNYIGERDAQMLVDKMTKRLANAPDLSFDFKCEKNELVLLFWADEVYSHEIFLDVQNEIWKGVCNEEVFKSFLEVSSPEKVSITIPQGARNIGCGTNKRMIGPGEKVVAKIKKRNPRTCKICKKYVFHDSRTCALNPKNKKRELTSKANQHCSTSKQAEPDDTS</sequence>
<comment type="caution">
    <text evidence="3">The sequence shown here is derived from an EMBL/GenBank/DDBJ whole genome shotgun (WGS) entry which is preliminary data.</text>
</comment>
<dbReference type="OrthoDB" id="1834837at2759"/>
<organism evidence="3 4">
    <name type="scientific">Mikania micrantha</name>
    <name type="common">bitter vine</name>
    <dbReference type="NCBI Taxonomy" id="192012"/>
    <lineage>
        <taxon>Eukaryota</taxon>
        <taxon>Viridiplantae</taxon>
        <taxon>Streptophyta</taxon>
        <taxon>Embryophyta</taxon>
        <taxon>Tracheophyta</taxon>
        <taxon>Spermatophyta</taxon>
        <taxon>Magnoliopsida</taxon>
        <taxon>eudicotyledons</taxon>
        <taxon>Gunneridae</taxon>
        <taxon>Pentapetalae</taxon>
        <taxon>asterids</taxon>
        <taxon>campanulids</taxon>
        <taxon>Asterales</taxon>
        <taxon>Asteraceae</taxon>
        <taxon>Asteroideae</taxon>
        <taxon>Heliantheae alliance</taxon>
        <taxon>Eupatorieae</taxon>
        <taxon>Mikania</taxon>
    </lineage>
</organism>
<dbReference type="Proteomes" id="UP000326396">
    <property type="component" value="Linkage Group LG8"/>
</dbReference>
<evidence type="ECO:0000313" key="3">
    <source>
        <dbReference type="EMBL" id="KAD2804605.1"/>
    </source>
</evidence>
<evidence type="ECO:0000256" key="1">
    <source>
        <dbReference type="SAM" id="MobiDB-lite"/>
    </source>
</evidence>
<name>A0A5N6LTH3_9ASTR</name>
<feature type="region of interest" description="Disordered" evidence="1">
    <location>
        <begin position="440"/>
        <end position="464"/>
    </location>
</feature>